<evidence type="ECO:0000256" key="1">
    <source>
        <dbReference type="ARBA" id="ARBA00010688"/>
    </source>
</evidence>
<comment type="similarity">
    <text evidence="1">Belongs to the carbohydrate kinase PfkB family.</text>
</comment>
<dbReference type="GO" id="GO:0008673">
    <property type="term" value="F:2-dehydro-3-deoxygluconokinase activity"/>
    <property type="evidence" value="ECO:0007669"/>
    <property type="project" value="UniProtKB-EC"/>
</dbReference>
<dbReference type="Proteomes" id="UP000248857">
    <property type="component" value="Unassembled WGS sequence"/>
</dbReference>
<dbReference type="PANTHER" id="PTHR43320:SF3">
    <property type="entry name" value="CARBOHYDRATE KINASE PFKB DOMAIN-CONTAINING PROTEIN"/>
    <property type="match status" value="1"/>
</dbReference>
<sequence>MTRYDVYGLGNALVDIECEVKPQLLEELGIDKGVMTLIDEDHQHKILTSLNSHRLKRASGGSAANTMIAVNQFGGKTFYSCKVADDEPGQFYLSDLLACGVETNLQAHALDEGVTGKCLVFVTPDADRSMTTFLGISGGLSVNDLDEDAIASSQYTYLEGYLVTGPDSRAATIKARELAKAAGQKVSLTLSDFNMVKFFRDGLLEMIGPGVDFLFANESEALGMAETEDFNTAVDYFKTLATCFAITRGPEGSVIFDGERLINIDPLPVKAVDTVGAGDMYAGAVLYGITHGMSFADAGRLGSLAAARLVTHLGPRMETEATRGLLEAI</sequence>
<keyword evidence="6" id="KW-1185">Reference proteome</keyword>
<dbReference type="Gene3D" id="3.30.1110.10">
    <property type="match status" value="1"/>
</dbReference>
<evidence type="ECO:0000259" key="4">
    <source>
        <dbReference type="Pfam" id="PF00294"/>
    </source>
</evidence>
<dbReference type="InterPro" id="IPR052700">
    <property type="entry name" value="Carb_kinase_PfkB-like"/>
</dbReference>
<dbReference type="EMBL" id="PQWO01000010">
    <property type="protein sequence ID" value="PZD72423.1"/>
    <property type="molecule type" value="Genomic_DNA"/>
</dbReference>
<evidence type="ECO:0000313" key="5">
    <source>
        <dbReference type="EMBL" id="PZD72423.1"/>
    </source>
</evidence>
<comment type="caution">
    <text evidence="5">The sequence shown here is derived from an EMBL/GenBank/DDBJ whole genome shotgun (WGS) entry which is preliminary data.</text>
</comment>
<evidence type="ECO:0000313" key="6">
    <source>
        <dbReference type="Proteomes" id="UP000248857"/>
    </source>
</evidence>
<dbReference type="Gene3D" id="3.40.1190.20">
    <property type="match status" value="1"/>
</dbReference>
<keyword evidence="3 5" id="KW-0418">Kinase</keyword>
<dbReference type="InterPro" id="IPR011611">
    <property type="entry name" value="PfkB_dom"/>
</dbReference>
<proteinExistence type="inferred from homology"/>
<keyword evidence="2 5" id="KW-0808">Transferase</keyword>
<dbReference type="PROSITE" id="PS00584">
    <property type="entry name" value="PFKB_KINASES_2"/>
    <property type="match status" value="1"/>
</dbReference>
<dbReference type="InterPro" id="IPR002173">
    <property type="entry name" value="Carboh/pur_kinase_PfkB_CS"/>
</dbReference>
<name>A0A2W1JFC1_9CYAN</name>
<dbReference type="AlphaFoldDB" id="A0A2W1JFC1"/>
<dbReference type="SUPFAM" id="SSF53613">
    <property type="entry name" value="Ribokinase-like"/>
    <property type="match status" value="1"/>
</dbReference>
<dbReference type="RefSeq" id="WP_110987138.1">
    <property type="nucleotide sequence ID" value="NZ_CAWNWM010000010.1"/>
</dbReference>
<dbReference type="PANTHER" id="PTHR43320">
    <property type="entry name" value="SUGAR KINASE"/>
    <property type="match status" value="1"/>
</dbReference>
<organism evidence="5 6">
    <name type="scientific">Acaryochloris thomasi RCC1774</name>
    <dbReference type="NCBI Taxonomy" id="1764569"/>
    <lineage>
        <taxon>Bacteria</taxon>
        <taxon>Bacillati</taxon>
        <taxon>Cyanobacteriota</taxon>
        <taxon>Cyanophyceae</taxon>
        <taxon>Acaryochloridales</taxon>
        <taxon>Acaryochloridaceae</taxon>
        <taxon>Acaryochloris</taxon>
        <taxon>Acaryochloris thomasi</taxon>
    </lineage>
</organism>
<gene>
    <name evidence="5" type="primary">kdgK_1</name>
    <name evidence="5" type="ORF">C1752_03747</name>
</gene>
<feature type="domain" description="Carbohydrate kinase PfkB" evidence="4">
    <location>
        <begin position="35"/>
        <end position="316"/>
    </location>
</feature>
<dbReference type="CDD" id="cd01168">
    <property type="entry name" value="adenosine_kinase"/>
    <property type="match status" value="1"/>
</dbReference>
<evidence type="ECO:0000256" key="2">
    <source>
        <dbReference type="ARBA" id="ARBA00022679"/>
    </source>
</evidence>
<evidence type="ECO:0000256" key="3">
    <source>
        <dbReference type="ARBA" id="ARBA00022777"/>
    </source>
</evidence>
<reference evidence="5 6" key="1">
    <citation type="journal article" date="2018" name="Sci. Rep.">
        <title>A novel species of the marine cyanobacterium Acaryochloris with a unique pigment content and lifestyle.</title>
        <authorList>
            <person name="Partensky F."/>
            <person name="Six C."/>
            <person name="Ratin M."/>
            <person name="Garczarek L."/>
            <person name="Vaulot D."/>
            <person name="Probert I."/>
            <person name="Calteau A."/>
            <person name="Gourvil P."/>
            <person name="Marie D."/>
            <person name="Grebert T."/>
            <person name="Bouchier C."/>
            <person name="Le Panse S."/>
            <person name="Gachenot M."/>
            <person name="Rodriguez F."/>
            <person name="Garrido J.L."/>
        </authorList>
    </citation>
    <scope>NUCLEOTIDE SEQUENCE [LARGE SCALE GENOMIC DNA]</scope>
    <source>
        <strain evidence="5 6">RCC1774</strain>
    </source>
</reference>
<dbReference type="OrthoDB" id="9775849at2"/>
<dbReference type="InterPro" id="IPR029056">
    <property type="entry name" value="Ribokinase-like"/>
</dbReference>
<accession>A0A2W1JFC1</accession>
<protein>
    <submittedName>
        <fullName evidence="5">2-dehydro-3-deoxygluconokinase</fullName>
        <ecNumber evidence="5">2.7.1.45</ecNumber>
    </submittedName>
</protein>
<dbReference type="EC" id="2.7.1.45" evidence="5"/>
<dbReference type="Pfam" id="PF00294">
    <property type="entry name" value="PfkB"/>
    <property type="match status" value="1"/>
</dbReference>